<evidence type="ECO:0000256" key="1">
    <source>
        <dbReference type="ARBA" id="ARBA00022723"/>
    </source>
</evidence>
<dbReference type="AlphaFoldDB" id="A0A7X2M000"/>
<dbReference type="SUPFAM" id="SSF54593">
    <property type="entry name" value="Glyoxalase/Bleomycin resistance protein/Dihydroxybiphenyl dioxygenase"/>
    <property type="match status" value="1"/>
</dbReference>
<evidence type="ECO:0000313" key="3">
    <source>
        <dbReference type="EMBL" id="MRX73553.1"/>
    </source>
</evidence>
<comment type="caution">
    <text evidence="3">The sequence shown here is derived from an EMBL/GenBank/DDBJ whole genome shotgun (WGS) entry which is preliminary data.</text>
</comment>
<accession>A0A7X2M000</accession>
<organism evidence="3 4">
    <name type="scientific">Metabacillus lacus</name>
    <dbReference type="NCBI Taxonomy" id="1983721"/>
    <lineage>
        <taxon>Bacteria</taxon>
        <taxon>Bacillati</taxon>
        <taxon>Bacillota</taxon>
        <taxon>Bacilli</taxon>
        <taxon>Bacillales</taxon>
        <taxon>Bacillaceae</taxon>
        <taxon>Metabacillus</taxon>
    </lineage>
</organism>
<dbReference type="Gene3D" id="3.10.180.10">
    <property type="entry name" value="2,3-Dihydroxybiphenyl 1,2-Dioxygenase, domain 1"/>
    <property type="match status" value="1"/>
</dbReference>
<sequence length="128" mass="15424">MLHHIELYVSNLEESREFWSWLLDKLGYQLFQRWEKGFSWKLGDTYLVFVQTEDEYQEPRYHRRRTGLNHLAFFAESRDEVDYFTAELQKKGVSVLYQHAHPFAGGKDHYAVYFEDPDRMKVEIAAPE</sequence>
<evidence type="ECO:0000313" key="4">
    <source>
        <dbReference type="Proteomes" id="UP000448867"/>
    </source>
</evidence>
<dbReference type="InterPro" id="IPR004360">
    <property type="entry name" value="Glyas_Fos-R_dOase_dom"/>
</dbReference>
<dbReference type="InterPro" id="IPR051332">
    <property type="entry name" value="Fosfomycin_Res_Enzymes"/>
</dbReference>
<keyword evidence="1" id="KW-0479">Metal-binding</keyword>
<dbReference type="InterPro" id="IPR029068">
    <property type="entry name" value="Glyas_Bleomycin-R_OHBP_Dase"/>
</dbReference>
<protein>
    <recommendedName>
        <fullName evidence="2">VOC domain-containing protein</fullName>
    </recommendedName>
</protein>
<feature type="domain" description="VOC" evidence="2">
    <location>
        <begin position="1"/>
        <end position="127"/>
    </location>
</feature>
<dbReference type="GO" id="GO:0046872">
    <property type="term" value="F:metal ion binding"/>
    <property type="evidence" value="ECO:0007669"/>
    <property type="project" value="UniProtKB-KW"/>
</dbReference>
<proteinExistence type="predicted"/>
<gene>
    <name evidence="3" type="ORF">GJU40_15520</name>
</gene>
<dbReference type="PANTHER" id="PTHR36113">
    <property type="entry name" value="LYASE, PUTATIVE-RELATED-RELATED"/>
    <property type="match status" value="1"/>
</dbReference>
<dbReference type="Pfam" id="PF00903">
    <property type="entry name" value="Glyoxalase"/>
    <property type="match status" value="1"/>
</dbReference>
<reference evidence="3 4" key="1">
    <citation type="submission" date="2019-11" db="EMBL/GenBank/DDBJ databases">
        <title>Bacillus lacus genome.</title>
        <authorList>
            <person name="Allen C.J."/>
            <person name="Newman J.D."/>
        </authorList>
    </citation>
    <scope>NUCLEOTIDE SEQUENCE [LARGE SCALE GENOMIC DNA]</scope>
    <source>
        <strain evidence="3 4">KCTC 33946</strain>
    </source>
</reference>
<dbReference type="Proteomes" id="UP000448867">
    <property type="component" value="Unassembled WGS sequence"/>
</dbReference>
<name>A0A7X2M000_9BACI</name>
<dbReference type="EMBL" id="WKKI01000038">
    <property type="protein sequence ID" value="MRX73553.1"/>
    <property type="molecule type" value="Genomic_DNA"/>
</dbReference>
<dbReference type="InterPro" id="IPR037523">
    <property type="entry name" value="VOC_core"/>
</dbReference>
<keyword evidence="4" id="KW-1185">Reference proteome</keyword>
<evidence type="ECO:0000259" key="2">
    <source>
        <dbReference type="PROSITE" id="PS51819"/>
    </source>
</evidence>
<dbReference type="PANTHER" id="PTHR36113:SF6">
    <property type="entry name" value="FOSFOMYCIN RESISTANCE PROTEIN FOSX"/>
    <property type="match status" value="1"/>
</dbReference>
<dbReference type="OrthoDB" id="5296884at2"/>
<dbReference type="PROSITE" id="PS51819">
    <property type="entry name" value="VOC"/>
    <property type="match status" value="1"/>
</dbReference>